<dbReference type="Gene3D" id="2.60.40.1610">
    <property type="entry name" value="Domain of unknown function DUF1254"/>
    <property type="match status" value="1"/>
</dbReference>
<gene>
    <name evidence="3" type="ORF">NCAST_08_01980</name>
</gene>
<evidence type="ECO:0008006" key="5">
    <source>
        <dbReference type="Google" id="ProtNLM"/>
    </source>
</evidence>
<dbReference type="Gene3D" id="2.60.120.600">
    <property type="entry name" value="Domain of unknown function DUF1214, C-terminal domain"/>
    <property type="match status" value="1"/>
</dbReference>
<dbReference type="InterPro" id="IPR037049">
    <property type="entry name" value="DUF1214_C_sf"/>
</dbReference>
<sequence length="434" mass="46871">MSILSDDLRTLSREAYVYLYPLVTMDATRRQQINGSAADKPGFGPPNRFHHIRTFPDAEFRAVVRPNFDTLYSSAWIDLVDGPVRIHIPDSGGRYYMLPILDAWTDVFANPGARTTGTAAQDYLLVGPGYTGDVPAGLPVIQAPTPHVWIIGRPQTNGPADYAAVNAFQDGLEIVEIGPRAPFEPDPGVDTTVEPLRLVDGLEPIDFFVRGAAALAQNPPHLTDFSQLARIAHLGIVPGRPFDAARFSPAERAQLEAGVADARATIAAAPTTLTTPVDGWVRIATGVYGNDYLRRAMVTQVGLGANPPEDAIYPLLVADSEGKPLVGDNDYTLHFDADALPPVDGFWSVTMYDAEGFQTPNALNRFAIGDRDDLRPNPDGSLDILVSHTDPGPDGRSNWLPAPIGPLGITLRLYAPKPQALTGAWTPPPVHRAR</sequence>
<keyword evidence="4" id="KW-1185">Reference proteome</keyword>
<dbReference type="InterPro" id="IPR010621">
    <property type="entry name" value="DUF1214"/>
</dbReference>
<dbReference type="InterPro" id="IPR010679">
    <property type="entry name" value="DUF1254"/>
</dbReference>
<dbReference type="PANTHER" id="PTHR36509:SF2">
    <property type="entry name" value="BLL3101 PROTEIN"/>
    <property type="match status" value="1"/>
</dbReference>
<dbReference type="GeneID" id="91516786"/>
<dbReference type="EMBL" id="BAFO02000008">
    <property type="protein sequence ID" value="GAD82326.1"/>
    <property type="molecule type" value="Genomic_DNA"/>
</dbReference>
<comment type="caution">
    <text evidence="3">The sequence shown here is derived from an EMBL/GenBank/DDBJ whole genome shotgun (WGS) entry which is preliminary data.</text>
</comment>
<feature type="domain" description="DUF1214" evidence="1">
    <location>
        <begin position="311"/>
        <end position="417"/>
    </location>
</feature>
<dbReference type="RefSeq" id="WP_022565715.1">
    <property type="nucleotide sequence ID" value="NZ_BAFO02000008.1"/>
</dbReference>
<dbReference type="SUPFAM" id="SSF160935">
    <property type="entry name" value="VPA0735-like"/>
    <property type="match status" value="1"/>
</dbReference>
<accession>U5E7I4</accession>
<feature type="domain" description="DUF1254" evidence="2">
    <location>
        <begin position="46"/>
        <end position="174"/>
    </location>
</feature>
<dbReference type="Proteomes" id="UP000017048">
    <property type="component" value="Unassembled WGS sequence"/>
</dbReference>
<organism evidence="3 4">
    <name type="scientific">Nocardia asteroides NBRC 15531</name>
    <dbReference type="NCBI Taxonomy" id="1110697"/>
    <lineage>
        <taxon>Bacteria</taxon>
        <taxon>Bacillati</taxon>
        <taxon>Actinomycetota</taxon>
        <taxon>Actinomycetes</taxon>
        <taxon>Mycobacteriales</taxon>
        <taxon>Nocardiaceae</taxon>
        <taxon>Nocardia</taxon>
    </lineage>
</organism>
<protein>
    <recommendedName>
        <fullName evidence="5">DUF1254 domain-containing protein</fullName>
    </recommendedName>
</protein>
<dbReference type="eggNOG" id="COG5361">
    <property type="taxonomic scope" value="Bacteria"/>
</dbReference>
<reference evidence="3 4" key="1">
    <citation type="journal article" date="2014" name="BMC Genomics">
        <title>Genome based analysis of type-I polyketide synthase and nonribosomal peptide synthetase gene clusters in seven strains of five representative Nocardia species.</title>
        <authorList>
            <person name="Komaki H."/>
            <person name="Ichikawa N."/>
            <person name="Hosoyama A."/>
            <person name="Takahashi-Nakaguchi A."/>
            <person name="Matsuzawa T."/>
            <person name="Suzuki K."/>
            <person name="Fujita N."/>
            <person name="Gonoi T."/>
        </authorList>
    </citation>
    <scope>NUCLEOTIDE SEQUENCE [LARGE SCALE GENOMIC DNA]</scope>
    <source>
        <strain evidence="3 4">NBRC 15531</strain>
    </source>
</reference>
<dbReference type="Pfam" id="PF06742">
    <property type="entry name" value="DUF1214"/>
    <property type="match status" value="1"/>
</dbReference>
<proteinExistence type="predicted"/>
<evidence type="ECO:0000313" key="4">
    <source>
        <dbReference type="Proteomes" id="UP000017048"/>
    </source>
</evidence>
<evidence type="ECO:0000313" key="3">
    <source>
        <dbReference type="EMBL" id="GAD82326.1"/>
    </source>
</evidence>
<dbReference type="Pfam" id="PF06863">
    <property type="entry name" value="DUF1254"/>
    <property type="match status" value="1"/>
</dbReference>
<evidence type="ECO:0000259" key="1">
    <source>
        <dbReference type="Pfam" id="PF06742"/>
    </source>
</evidence>
<dbReference type="STRING" id="1824.SAMN05444423_105175"/>
<dbReference type="OrthoDB" id="40820at2"/>
<dbReference type="AlphaFoldDB" id="U5E7I4"/>
<dbReference type="PANTHER" id="PTHR36509">
    <property type="entry name" value="BLL3101 PROTEIN"/>
    <property type="match status" value="1"/>
</dbReference>
<evidence type="ECO:0000259" key="2">
    <source>
        <dbReference type="Pfam" id="PF06863"/>
    </source>
</evidence>
<name>U5E7I4_NOCAS</name>
<dbReference type="InterPro" id="IPR037050">
    <property type="entry name" value="DUF1254_sf"/>
</dbReference>